<evidence type="ECO:0000256" key="1">
    <source>
        <dbReference type="SAM" id="Phobius"/>
    </source>
</evidence>
<feature type="transmembrane region" description="Helical" evidence="1">
    <location>
        <begin position="154"/>
        <end position="181"/>
    </location>
</feature>
<gene>
    <name evidence="2" type="ORF">GCM10009742_38860</name>
</gene>
<evidence type="ECO:0000313" key="3">
    <source>
        <dbReference type="Proteomes" id="UP001500190"/>
    </source>
</evidence>
<name>A0ABN2DW87_9ACTN</name>
<keyword evidence="1" id="KW-1133">Transmembrane helix</keyword>
<keyword evidence="3" id="KW-1185">Reference proteome</keyword>
<keyword evidence="1" id="KW-0812">Transmembrane</keyword>
<reference evidence="2 3" key="1">
    <citation type="journal article" date="2019" name="Int. J. Syst. Evol. Microbiol.">
        <title>The Global Catalogue of Microorganisms (GCM) 10K type strain sequencing project: providing services to taxonomists for standard genome sequencing and annotation.</title>
        <authorList>
            <consortium name="The Broad Institute Genomics Platform"/>
            <consortium name="The Broad Institute Genome Sequencing Center for Infectious Disease"/>
            <person name="Wu L."/>
            <person name="Ma J."/>
        </authorList>
    </citation>
    <scope>NUCLEOTIDE SEQUENCE [LARGE SCALE GENOMIC DNA]</scope>
    <source>
        <strain evidence="2 3">JCM 14304</strain>
    </source>
</reference>
<dbReference type="RefSeq" id="WP_344193152.1">
    <property type="nucleotide sequence ID" value="NZ_BAAAND010000006.1"/>
</dbReference>
<accession>A0ABN2DW87</accession>
<feature type="transmembrane region" description="Helical" evidence="1">
    <location>
        <begin position="125"/>
        <end position="147"/>
    </location>
</feature>
<dbReference type="EMBL" id="BAAAND010000006">
    <property type="protein sequence ID" value="GAA1588629.1"/>
    <property type="molecule type" value="Genomic_DNA"/>
</dbReference>
<protein>
    <recommendedName>
        <fullName evidence="4">DUF4386 family protein</fullName>
    </recommendedName>
</protein>
<keyword evidence="1" id="KW-0472">Membrane</keyword>
<feature type="transmembrane region" description="Helical" evidence="1">
    <location>
        <begin position="7"/>
        <end position="27"/>
    </location>
</feature>
<organism evidence="2 3">
    <name type="scientific">Kribbella karoonensis</name>
    <dbReference type="NCBI Taxonomy" id="324851"/>
    <lineage>
        <taxon>Bacteria</taxon>
        <taxon>Bacillati</taxon>
        <taxon>Actinomycetota</taxon>
        <taxon>Actinomycetes</taxon>
        <taxon>Propionibacteriales</taxon>
        <taxon>Kribbellaceae</taxon>
        <taxon>Kribbella</taxon>
    </lineage>
</organism>
<evidence type="ECO:0000313" key="2">
    <source>
        <dbReference type="EMBL" id="GAA1588629.1"/>
    </source>
</evidence>
<evidence type="ECO:0008006" key="4">
    <source>
        <dbReference type="Google" id="ProtNLM"/>
    </source>
</evidence>
<comment type="caution">
    <text evidence="2">The sequence shown here is derived from an EMBL/GenBank/DDBJ whole genome shotgun (WGS) entry which is preliminary data.</text>
</comment>
<dbReference type="Proteomes" id="UP001500190">
    <property type="component" value="Unassembled WGS sequence"/>
</dbReference>
<feature type="transmembrane region" description="Helical" evidence="1">
    <location>
        <begin position="81"/>
        <end position="105"/>
    </location>
</feature>
<sequence length="202" mass="20409">MHTIPRSAGLGLLGYGAGTAIAFLGSGSPGGGYDDAGITRYITGSHAVAGFTLWYVGALSALGLVVFGTGLRRIADQLRSLAIAAAATSVTGAFVSGGVLVAMAEGGEPVRTGVPHPVIYTITEIGNLLAVCAPALLVGVVAIVLAFRAGLPGWLRVFCLVAGICGVAAPFFFTYFVYLLWTVVAGATLAISRTRAPAPSLV</sequence>
<proteinExistence type="predicted"/>
<feature type="transmembrane region" description="Helical" evidence="1">
    <location>
        <begin position="47"/>
        <end position="69"/>
    </location>
</feature>